<reference evidence="3" key="1">
    <citation type="submission" date="2021-11" db="EMBL/GenBank/DDBJ databases">
        <title>Purpureocillium_takamizusanense_genome.</title>
        <authorList>
            <person name="Nguyen N.-H."/>
        </authorList>
    </citation>
    <scope>NUCLEOTIDE SEQUENCE</scope>
    <source>
        <strain evidence="3">PT3</strain>
    </source>
</reference>
<keyword evidence="4" id="KW-1185">Reference proteome</keyword>
<dbReference type="Proteomes" id="UP000829364">
    <property type="component" value="Chromosome 10"/>
</dbReference>
<organism evidence="3 4">
    <name type="scientific">Purpureocillium takamizusanense</name>
    <dbReference type="NCBI Taxonomy" id="2060973"/>
    <lineage>
        <taxon>Eukaryota</taxon>
        <taxon>Fungi</taxon>
        <taxon>Dikarya</taxon>
        <taxon>Ascomycota</taxon>
        <taxon>Pezizomycotina</taxon>
        <taxon>Sordariomycetes</taxon>
        <taxon>Hypocreomycetidae</taxon>
        <taxon>Hypocreales</taxon>
        <taxon>Ophiocordycipitaceae</taxon>
        <taxon>Purpureocillium</taxon>
    </lineage>
</organism>
<feature type="region of interest" description="Disordered" evidence="1">
    <location>
        <begin position="152"/>
        <end position="175"/>
    </location>
</feature>
<dbReference type="KEGG" id="ptkz:JDV02_009575"/>
<evidence type="ECO:0000256" key="2">
    <source>
        <dbReference type="SAM" id="SignalP"/>
    </source>
</evidence>
<feature type="chain" id="PRO_5040379069" evidence="2">
    <location>
        <begin position="21"/>
        <end position="175"/>
    </location>
</feature>
<protein>
    <submittedName>
        <fullName evidence="3">Uncharacterized protein</fullName>
    </submittedName>
</protein>
<dbReference type="EMBL" id="CP086363">
    <property type="protein sequence ID" value="UNI23775.1"/>
    <property type="molecule type" value="Genomic_DNA"/>
</dbReference>
<evidence type="ECO:0000256" key="1">
    <source>
        <dbReference type="SAM" id="MobiDB-lite"/>
    </source>
</evidence>
<feature type="signal peptide" evidence="2">
    <location>
        <begin position="1"/>
        <end position="20"/>
    </location>
</feature>
<evidence type="ECO:0000313" key="3">
    <source>
        <dbReference type="EMBL" id="UNI23775.1"/>
    </source>
</evidence>
<dbReference type="RefSeq" id="XP_047847256.1">
    <property type="nucleotide sequence ID" value="XM_047991245.1"/>
</dbReference>
<dbReference type="AlphaFoldDB" id="A0A9Q8QQ87"/>
<name>A0A9Q8QQ87_9HYPO</name>
<proteinExistence type="predicted"/>
<evidence type="ECO:0000313" key="4">
    <source>
        <dbReference type="Proteomes" id="UP000829364"/>
    </source>
</evidence>
<sequence length="175" mass="19764">MRRIWFIALAGCLMQECCLGLEADRPVAGEPVATFSPVGPGKALQFKVNIICSPVNRQEHLIWQPANMFCVPPHAECLGQYHKYTFKAHVPRQRVDQCRKFCRCLPVNSLTRYPPLDEDYVRNPYRVRPERPALGKWKPRESSDAVIPTRTAVKDTAPSPSCSETVQMTASGLPR</sequence>
<dbReference type="GeneID" id="72071520"/>
<feature type="compositionally biased region" description="Polar residues" evidence="1">
    <location>
        <begin position="158"/>
        <end position="175"/>
    </location>
</feature>
<keyword evidence="2" id="KW-0732">Signal</keyword>
<gene>
    <name evidence="3" type="ORF">JDV02_009575</name>
</gene>
<accession>A0A9Q8QQ87</accession>